<sequence length="123" mass="12927">MIDMDSLIGAATRVQGNVLFRGGMRIDGEVIGNVVGEAGHPSYLVIAEHARVEGEIRCDHLVVNGEVQGCVFSADLLEIQPSARIIGDVSYKVLEMHGGAQVLGTLTHRDSSGAEPFLAVSGA</sequence>
<dbReference type="EMBL" id="WHUG01000011">
    <property type="protein sequence ID" value="MQA41080.1"/>
    <property type="molecule type" value="Genomic_DNA"/>
</dbReference>
<dbReference type="PANTHER" id="PTHR35024:SF4">
    <property type="entry name" value="POLYMER-FORMING CYTOSKELETAL PROTEIN"/>
    <property type="match status" value="1"/>
</dbReference>
<proteinExistence type="inferred from homology"/>
<protein>
    <submittedName>
        <fullName evidence="2">Cell shape determination protein CcmA</fullName>
    </submittedName>
</protein>
<accession>A0A6A7N7K7</accession>
<evidence type="ECO:0000313" key="2">
    <source>
        <dbReference type="EMBL" id="MQA41080.1"/>
    </source>
</evidence>
<evidence type="ECO:0000313" key="3">
    <source>
        <dbReference type="Proteomes" id="UP000440498"/>
    </source>
</evidence>
<dbReference type="Pfam" id="PF04519">
    <property type="entry name" value="Bactofilin"/>
    <property type="match status" value="1"/>
</dbReference>
<reference evidence="2 3" key="1">
    <citation type="submission" date="2019-10" db="EMBL/GenBank/DDBJ databases">
        <title>Two novel species isolated from a subtropical stream in China.</title>
        <authorList>
            <person name="Lu H."/>
        </authorList>
    </citation>
    <scope>NUCLEOTIDE SEQUENCE [LARGE SCALE GENOMIC DNA]</scope>
    <source>
        <strain evidence="2 3">FT29W</strain>
    </source>
</reference>
<keyword evidence="3" id="KW-1185">Reference proteome</keyword>
<name>A0A6A7N7K7_9BURK</name>
<comment type="similarity">
    <text evidence="1">Belongs to the bactofilin family.</text>
</comment>
<evidence type="ECO:0000256" key="1">
    <source>
        <dbReference type="ARBA" id="ARBA00044755"/>
    </source>
</evidence>
<comment type="caution">
    <text evidence="2">The sequence shown here is derived from an EMBL/GenBank/DDBJ whole genome shotgun (WGS) entry which is preliminary data.</text>
</comment>
<organism evidence="2 3">
    <name type="scientific">Rugamonas aquatica</name>
    <dbReference type="NCBI Taxonomy" id="2743357"/>
    <lineage>
        <taxon>Bacteria</taxon>
        <taxon>Pseudomonadati</taxon>
        <taxon>Pseudomonadota</taxon>
        <taxon>Betaproteobacteria</taxon>
        <taxon>Burkholderiales</taxon>
        <taxon>Oxalobacteraceae</taxon>
        <taxon>Telluria group</taxon>
        <taxon>Rugamonas</taxon>
    </lineage>
</organism>
<dbReference type="PANTHER" id="PTHR35024">
    <property type="entry name" value="HYPOTHETICAL CYTOSOLIC PROTEIN"/>
    <property type="match status" value="1"/>
</dbReference>
<gene>
    <name evidence="2" type="ORF">GEV02_23340</name>
</gene>
<dbReference type="RefSeq" id="WP_152840467.1">
    <property type="nucleotide sequence ID" value="NZ_WHUG01000011.1"/>
</dbReference>
<dbReference type="AlphaFoldDB" id="A0A6A7N7K7"/>
<dbReference type="Proteomes" id="UP000440498">
    <property type="component" value="Unassembled WGS sequence"/>
</dbReference>
<dbReference type="InterPro" id="IPR007607">
    <property type="entry name" value="BacA/B"/>
</dbReference>